<evidence type="ECO:0000256" key="8">
    <source>
        <dbReference type="ARBA" id="ARBA00023224"/>
    </source>
</evidence>
<evidence type="ECO:0000256" key="10">
    <source>
        <dbReference type="PROSITE-ProRule" id="PRU00284"/>
    </source>
</evidence>
<name>A0A2Z6E3S9_9GAMM</name>
<comment type="subcellular location">
    <subcellularLocation>
        <location evidence="1">Cell membrane</location>
        <topology evidence="1">Multi-pass membrane protein</topology>
    </subcellularLocation>
</comment>
<comment type="similarity">
    <text evidence="9">Belongs to the methyl-accepting chemotaxis (MCP) protein family.</text>
</comment>
<dbReference type="AlphaFoldDB" id="A0A2Z6E3S9"/>
<dbReference type="SMART" id="SM00283">
    <property type="entry name" value="MA"/>
    <property type="match status" value="1"/>
</dbReference>
<evidence type="ECO:0000313" key="13">
    <source>
        <dbReference type="Proteomes" id="UP000270530"/>
    </source>
</evidence>
<proteinExistence type="inferred from homology"/>
<dbReference type="KEGG" id="rbd:ALSL_0755"/>
<reference evidence="13" key="2">
    <citation type="submission" date="2018-06" db="EMBL/GenBank/DDBJ databases">
        <title>Genome sequence of Rhodanobacteraceae bacterium strain Dysh456.</title>
        <authorList>
            <person name="Fukui M."/>
        </authorList>
    </citation>
    <scope>NUCLEOTIDE SEQUENCE [LARGE SCALE GENOMIC DNA]</scope>
    <source>
        <strain evidence="13">Dysh456</strain>
    </source>
</reference>
<dbReference type="PROSITE" id="PS50111">
    <property type="entry name" value="CHEMOTAXIS_TRANSDUC_2"/>
    <property type="match status" value="1"/>
</dbReference>
<dbReference type="GO" id="GO:0007165">
    <property type="term" value="P:signal transduction"/>
    <property type="evidence" value="ECO:0007669"/>
    <property type="project" value="UniProtKB-KW"/>
</dbReference>
<keyword evidence="5" id="KW-0812">Transmembrane</keyword>
<gene>
    <name evidence="12" type="ORF">ALSL_0755</name>
</gene>
<dbReference type="InterPro" id="IPR004089">
    <property type="entry name" value="MCPsignal_dom"/>
</dbReference>
<evidence type="ECO:0000256" key="3">
    <source>
        <dbReference type="ARBA" id="ARBA00022481"/>
    </source>
</evidence>
<dbReference type="PRINTS" id="PR00260">
    <property type="entry name" value="CHEMTRNSDUCR"/>
</dbReference>
<dbReference type="PANTHER" id="PTHR32089">
    <property type="entry name" value="METHYL-ACCEPTING CHEMOTAXIS PROTEIN MCPB"/>
    <property type="match status" value="1"/>
</dbReference>
<dbReference type="SUPFAM" id="SSF58104">
    <property type="entry name" value="Methyl-accepting chemotaxis protein (MCP) signaling domain"/>
    <property type="match status" value="1"/>
</dbReference>
<reference evidence="13" key="1">
    <citation type="submission" date="2018-04" db="EMBL/GenBank/DDBJ databases">
        <authorList>
            <person name="Watanabe M."/>
            <person name="Kojima H."/>
        </authorList>
    </citation>
    <scope>NUCLEOTIDE SEQUENCE [LARGE SCALE GENOMIC DNA]</scope>
    <source>
        <strain evidence="13">Dysh456</strain>
    </source>
</reference>
<dbReference type="Gene3D" id="1.10.287.950">
    <property type="entry name" value="Methyl-accepting chemotaxis protein"/>
    <property type="match status" value="1"/>
</dbReference>
<sequence>MNAIPAFRHARPWGGLLASAAALLVSLLWHPAWLAPCLIILLTAVWIVELRRVPPPVAAPDRDAPDHAAPVRAAMEDVRSALADELGHASRELHQALGLLRDAVSELGGGFDGLAQKTALQQSLLKQIIDAQHGEVSVQDFTARTGDLLEHFVGVVVQMSRESLRIVYRIDGMAKEMDAVFGLLKNVNTIAEETNLLALNASIEAARAGEAGRGFAVVAGEIRNLASHSNQFNEQIGTHVERARAAMEQLRGLVGTMASQDLNVALSAKGGIDAMIAHVTESDARTSQVADQVVEINRGLTGDVSTTIRSLQFEDILSQLLHQTQTRLVELQEIALDCTRDIEELACGHIDQDALEQRAQRVRSRLALQREKARLRSRGPALQSSMDAGEIELF</sequence>
<keyword evidence="2" id="KW-1003">Cell membrane</keyword>
<dbReference type="OrthoDB" id="5573670at2"/>
<dbReference type="InterPro" id="IPR004090">
    <property type="entry name" value="Chemotax_Me-accpt_rcpt"/>
</dbReference>
<keyword evidence="6" id="KW-1133">Transmembrane helix</keyword>
<keyword evidence="3" id="KW-0488">Methylation</keyword>
<keyword evidence="13" id="KW-1185">Reference proteome</keyword>
<dbReference type="GO" id="GO:0004888">
    <property type="term" value="F:transmembrane signaling receptor activity"/>
    <property type="evidence" value="ECO:0007669"/>
    <property type="project" value="InterPro"/>
</dbReference>
<evidence type="ECO:0000256" key="1">
    <source>
        <dbReference type="ARBA" id="ARBA00004651"/>
    </source>
</evidence>
<dbReference type="GO" id="GO:0006935">
    <property type="term" value="P:chemotaxis"/>
    <property type="evidence" value="ECO:0007669"/>
    <property type="project" value="UniProtKB-KW"/>
</dbReference>
<dbReference type="PANTHER" id="PTHR32089:SF39">
    <property type="entry name" value="METHYL-ACCEPTING CHEMOTAXIS PROTEIN HLYB"/>
    <property type="match status" value="1"/>
</dbReference>
<accession>A0A2Z6E3S9</accession>
<evidence type="ECO:0000256" key="9">
    <source>
        <dbReference type="ARBA" id="ARBA00029447"/>
    </source>
</evidence>
<dbReference type="RefSeq" id="WP_126536559.1">
    <property type="nucleotide sequence ID" value="NZ_AP018560.1"/>
</dbReference>
<evidence type="ECO:0000256" key="2">
    <source>
        <dbReference type="ARBA" id="ARBA00022475"/>
    </source>
</evidence>
<evidence type="ECO:0000256" key="7">
    <source>
        <dbReference type="ARBA" id="ARBA00023136"/>
    </source>
</evidence>
<organism evidence="12 13">
    <name type="scientific">Aerosticca soli</name>
    <dbReference type="NCBI Taxonomy" id="2010829"/>
    <lineage>
        <taxon>Bacteria</taxon>
        <taxon>Pseudomonadati</taxon>
        <taxon>Pseudomonadota</taxon>
        <taxon>Gammaproteobacteria</taxon>
        <taxon>Lysobacterales</taxon>
        <taxon>Rhodanobacteraceae</taxon>
        <taxon>Aerosticca</taxon>
    </lineage>
</organism>
<keyword evidence="7" id="KW-0472">Membrane</keyword>
<evidence type="ECO:0000256" key="4">
    <source>
        <dbReference type="ARBA" id="ARBA00022500"/>
    </source>
</evidence>
<evidence type="ECO:0000256" key="6">
    <source>
        <dbReference type="ARBA" id="ARBA00022989"/>
    </source>
</evidence>
<protein>
    <submittedName>
        <fullName evidence="12">Methyl-accepting chemotaxis protein</fullName>
    </submittedName>
</protein>
<keyword evidence="4" id="KW-0145">Chemotaxis</keyword>
<dbReference type="Pfam" id="PF00015">
    <property type="entry name" value="MCPsignal"/>
    <property type="match status" value="1"/>
</dbReference>
<feature type="domain" description="Methyl-accepting transducer" evidence="11">
    <location>
        <begin position="82"/>
        <end position="309"/>
    </location>
</feature>
<dbReference type="GO" id="GO:0005886">
    <property type="term" value="C:plasma membrane"/>
    <property type="evidence" value="ECO:0007669"/>
    <property type="project" value="UniProtKB-SubCell"/>
</dbReference>
<dbReference type="Proteomes" id="UP000270530">
    <property type="component" value="Chromosome"/>
</dbReference>
<evidence type="ECO:0000256" key="5">
    <source>
        <dbReference type="ARBA" id="ARBA00022692"/>
    </source>
</evidence>
<evidence type="ECO:0000259" key="11">
    <source>
        <dbReference type="PROSITE" id="PS50111"/>
    </source>
</evidence>
<dbReference type="EMBL" id="AP018560">
    <property type="protein sequence ID" value="BBD79421.1"/>
    <property type="molecule type" value="Genomic_DNA"/>
</dbReference>
<keyword evidence="8 10" id="KW-0807">Transducer</keyword>
<evidence type="ECO:0000313" key="12">
    <source>
        <dbReference type="EMBL" id="BBD79421.1"/>
    </source>
</evidence>